<dbReference type="PANTHER" id="PTHR22847">
    <property type="entry name" value="WD40 REPEAT PROTEIN"/>
    <property type="match status" value="1"/>
</dbReference>
<dbReference type="RefSeq" id="XP_041283991.1">
    <property type="nucleotide sequence ID" value="XM_041442892.1"/>
</dbReference>
<keyword evidence="4" id="KW-0812">Transmembrane</keyword>
<gene>
    <name evidence="5" type="ORF">F5147DRAFT_785027</name>
</gene>
<protein>
    <submittedName>
        <fullName evidence="5">WD40-repeat-containing domain protein</fullName>
    </submittedName>
</protein>
<comment type="caution">
    <text evidence="5">The sequence shown here is derived from an EMBL/GenBank/DDBJ whole genome shotgun (WGS) entry which is preliminary data.</text>
</comment>
<evidence type="ECO:0000313" key="6">
    <source>
        <dbReference type="Proteomes" id="UP000823399"/>
    </source>
</evidence>
<dbReference type="InterPro" id="IPR001680">
    <property type="entry name" value="WD40_rpt"/>
</dbReference>
<keyword evidence="4" id="KW-1133">Transmembrane helix</keyword>
<evidence type="ECO:0000256" key="3">
    <source>
        <dbReference type="PROSITE-ProRule" id="PRU00221"/>
    </source>
</evidence>
<dbReference type="InterPro" id="IPR036322">
    <property type="entry name" value="WD40_repeat_dom_sf"/>
</dbReference>
<dbReference type="AlphaFoldDB" id="A0A9P7JKT7"/>
<dbReference type="Proteomes" id="UP000823399">
    <property type="component" value="Unassembled WGS sequence"/>
</dbReference>
<name>A0A9P7JKT7_9AGAM</name>
<keyword evidence="4" id="KW-0472">Membrane</keyword>
<evidence type="ECO:0000256" key="4">
    <source>
        <dbReference type="SAM" id="Phobius"/>
    </source>
</evidence>
<evidence type="ECO:0000256" key="1">
    <source>
        <dbReference type="ARBA" id="ARBA00022574"/>
    </source>
</evidence>
<dbReference type="Gene3D" id="2.130.10.10">
    <property type="entry name" value="YVTN repeat-like/Quinoprotein amine dehydrogenase"/>
    <property type="match status" value="1"/>
</dbReference>
<proteinExistence type="predicted"/>
<organism evidence="5 6">
    <name type="scientific">Suillus discolor</name>
    <dbReference type="NCBI Taxonomy" id="1912936"/>
    <lineage>
        <taxon>Eukaryota</taxon>
        <taxon>Fungi</taxon>
        <taxon>Dikarya</taxon>
        <taxon>Basidiomycota</taxon>
        <taxon>Agaricomycotina</taxon>
        <taxon>Agaricomycetes</taxon>
        <taxon>Agaricomycetidae</taxon>
        <taxon>Boletales</taxon>
        <taxon>Suillineae</taxon>
        <taxon>Suillaceae</taxon>
        <taxon>Suillus</taxon>
    </lineage>
</organism>
<feature type="repeat" description="WD" evidence="3">
    <location>
        <begin position="18"/>
        <end position="58"/>
    </location>
</feature>
<dbReference type="SMART" id="SM00320">
    <property type="entry name" value="WD40"/>
    <property type="match status" value="3"/>
</dbReference>
<dbReference type="PANTHER" id="PTHR22847:SF637">
    <property type="entry name" value="WD REPEAT DOMAIN 5B"/>
    <property type="match status" value="1"/>
</dbReference>
<dbReference type="GO" id="GO:1990234">
    <property type="term" value="C:transferase complex"/>
    <property type="evidence" value="ECO:0007669"/>
    <property type="project" value="UniProtKB-ARBA"/>
</dbReference>
<dbReference type="OrthoDB" id="2654453at2759"/>
<reference evidence="5" key="1">
    <citation type="journal article" date="2020" name="New Phytol.">
        <title>Comparative genomics reveals dynamic genome evolution in host specialist ectomycorrhizal fungi.</title>
        <authorList>
            <person name="Lofgren L.A."/>
            <person name="Nguyen N.H."/>
            <person name="Vilgalys R."/>
            <person name="Ruytinx J."/>
            <person name="Liao H.L."/>
            <person name="Branco S."/>
            <person name="Kuo A."/>
            <person name="LaButti K."/>
            <person name="Lipzen A."/>
            <person name="Andreopoulos W."/>
            <person name="Pangilinan J."/>
            <person name="Riley R."/>
            <person name="Hundley H."/>
            <person name="Na H."/>
            <person name="Barry K."/>
            <person name="Grigoriev I.V."/>
            <person name="Stajich J.E."/>
            <person name="Kennedy P.G."/>
        </authorList>
    </citation>
    <scope>NUCLEOTIDE SEQUENCE</scope>
    <source>
        <strain evidence="5">FC423</strain>
    </source>
</reference>
<dbReference type="PROSITE" id="PS50082">
    <property type="entry name" value="WD_REPEATS_2"/>
    <property type="match status" value="1"/>
</dbReference>
<accession>A0A9P7JKT7</accession>
<keyword evidence="2" id="KW-0677">Repeat</keyword>
<evidence type="ECO:0000313" key="5">
    <source>
        <dbReference type="EMBL" id="KAG2079479.1"/>
    </source>
</evidence>
<feature type="transmembrane region" description="Helical" evidence="4">
    <location>
        <begin position="345"/>
        <end position="363"/>
    </location>
</feature>
<keyword evidence="1 3" id="KW-0853">WD repeat</keyword>
<keyword evidence="6" id="KW-1185">Reference proteome</keyword>
<dbReference type="GeneID" id="64705151"/>
<dbReference type="EMBL" id="JABBWM010000754">
    <property type="protein sequence ID" value="KAG2079479.1"/>
    <property type="molecule type" value="Genomic_DNA"/>
</dbReference>
<dbReference type="SUPFAM" id="SSF50978">
    <property type="entry name" value="WD40 repeat-like"/>
    <property type="match status" value="1"/>
</dbReference>
<dbReference type="Pfam" id="PF00400">
    <property type="entry name" value="WD40"/>
    <property type="match status" value="2"/>
</dbReference>
<evidence type="ECO:0000256" key="2">
    <source>
        <dbReference type="ARBA" id="ARBA00022737"/>
    </source>
</evidence>
<sequence>MFLLCTNDHKEYRLEGHLVGHKNAINCLSVSSKGTLLASGGSDGMRVWDLKQRLQLPTPRHVVGIQNPADPVTCACWITRQEVTCETLCYGTGLGFIGIWQQHGEGLQDFDAKISRRIGTGKEIMCLAYDHYGNDTQIATGTHDKHVQVWSFDFKGPLVPIFSIELSTTIPRMINFNRTNSRHILVFGMHQLHGTDGVIVATHNAGPLIHASVDITQTLFLIDNVMNGFSLHRLDDGVCIRTYNTNPVKTFPKQVMFGENTDVVVGGSDAGVIYVFDKNKGTLKQVLKHANKARVQTVTTYDDAHYSVIVGATSQNDAEAIISVWSRQWDNHATPHRLGTALKHFARGIVQLTIAMALLIYISNVVSWI</sequence>
<dbReference type="InterPro" id="IPR015943">
    <property type="entry name" value="WD40/YVTN_repeat-like_dom_sf"/>
</dbReference>